<dbReference type="GO" id="GO:0050131">
    <property type="term" value="F:N-methyl-L-amino-acid oxidase activity"/>
    <property type="evidence" value="ECO:0007669"/>
    <property type="project" value="UniProtKB-EC"/>
</dbReference>
<dbReference type="RefSeq" id="WP_379593630.1">
    <property type="nucleotide sequence ID" value="NZ_JBHTKK010000023.1"/>
</dbReference>
<reference evidence="7" key="1">
    <citation type="journal article" date="2019" name="Int. J. Syst. Evol. Microbiol.">
        <title>The Global Catalogue of Microorganisms (GCM) 10K type strain sequencing project: providing services to taxonomists for standard genome sequencing and annotation.</title>
        <authorList>
            <consortium name="The Broad Institute Genomics Platform"/>
            <consortium name="The Broad Institute Genome Sequencing Center for Infectious Disease"/>
            <person name="Wu L."/>
            <person name="Ma J."/>
        </authorList>
    </citation>
    <scope>NUCLEOTIDE SEQUENCE [LARGE SCALE GENOMIC DNA]</scope>
    <source>
        <strain evidence="7">CCUG 56608</strain>
    </source>
</reference>
<keyword evidence="3" id="KW-0274">FAD</keyword>
<proteinExistence type="predicted"/>
<evidence type="ECO:0000256" key="1">
    <source>
        <dbReference type="ARBA" id="ARBA00001974"/>
    </source>
</evidence>
<dbReference type="Proteomes" id="UP001597041">
    <property type="component" value="Unassembled WGS sequence"/>
</dbReference>
<evidence type="ECO:0000313" key="6">
    <source>
        <dbReference type="EMBL" id="MFD1067509.1"/>
    </source>
</evidence>
<dbReference type="Gene3D" id="3.30.9.10">
    <property type="entry name" value="D-Amino Acid Oxidase, subunit A, domain 2"/>
    <property type="match status" value="1"/>
</dbReference>
<dbReference type="Gene3D" id="3.50.50.60">
    <property type="entry name" value="FAD/NAD(P)-binding domain"/>
    <property type="match status" value="1"/>
</dbReference>
<comment type="cofactor">
    <cofactor evidence="1">
        <name>FAD</name>
        <dbReference type="ChEBI" id="CHEBI:57692"/>
    </cofactor>
</comment>
<dbReference type="PANTHER" id="PTHR10961:SF7">
    <property type="entry name" value="FAD DEPENDENT OXIDOREDUCTASE DOMAIN-CONTAINING PROTEIN"/>
    <property type="match status" value="1"/>
</dbReference>
<sequence length="381" mass="42361">MEMDAEVGIIGVGTMGSMAAWQLAKRGVSVLGFEQYGLGNDRTAAGGESRLFRTAYMEGSEYVPLLQNAKELWRGLEKESGNSLLTLNGGLMIAEEDSPVIRNILKSISDFNLSHEILKEDKARTRYPQFTFYDNDLIIFDKEAGFIRPELAVVSASLLAKKYGAEIKRFTKVEHVSSENGGVSIITDDGKTYKVGKLLISTGAWTSKLISEWKEKLIPRRLLLTWFAPKDPVHTKPDKFPIFARMRGDFRLTGAPTLEGTMVKASYTKDPLAIEDPEKLNRDVYPKELEKISESVEALLPVLFPDPVRASAYMDAYTPDDHALLGELPNWDNVFVASGFSGHGFKLSPVIGKIIAELMIDGKTESNINHLDPGRMLRKVE</sequence>
<evidence type="ECO:0000259" key="5">
    <source>
        <dbReference type="Pfam" id="PF01266"/>
    </source>
</evidence>
<dbReference type="InterPro" id="IPR036188">
    <property type="entry name" value="FAD/NAD-bd_sf"/>
</dbReference>
<dbReference type="EMBL" id="JBHTKK010000023">
    <property type="protein sequence ID" value="MFD1067509.1"/>
    <property type="molecule type" value="Genomic_DNA"/>
</dbReference>
<comment type="caution">
    <text evidence="6">The sequence shown here is derived from an EMBL/GenBank/DDBJ whole genome shotgun (WGS) entry which is preliminary data.</text>
</comment>
<evidence type="ECO:0000256" key="4">
    <source>
        <dbReference type="ARBA" id="ARBA00023002"/>
    </source>
</evidence>
<protein>
    <submittedName>
        <fullName evidence="6">N-methyl-L-tryptophan oxidase</fullName>
        <ecNumber evidence="6">1.5.3.2</ecNumber>
    </submittedName>
</protein>
<dbReference type="SUPFAM" id="SSF51905">
    <property type="entry name" value="FAD/NAD(P)-binding domain"/>
    <property type="match status" value="1"/>
</dbReference>
<evidence type="ECO:0000256" key="2">
    <source>
        <dbReference type="ARBA" id="ARBA00022630"/>
    </source>
</evidence>
<name>A0ABW3NIV1_9BACI</name>
<dbReference type="PANTHER" id="PTHR10961">
    <property type="entry name" value="PEROXISOMAL SARCOSINE OXIDASE"/>
    <property type="match status" value="1"/>
</dbReference>
<evidence type="ECO:0000313" key="7">
    <source>
        <dbReference type="Proteomes" id="UP001597041"/>
    </source>
</evidence>
<organism evidence="6 7">
    <name type="scientific">Oceanobacillus locisalsi</name>
    <dbReference type="NCBI Taxonomy" id="546107"/>
    <lineage>
        <taxon>Bacteria</taxon>
        <taxon>Bacillati</taxon>
        <taxon>Bacillota</taxon>
        <taxon>Bacilli</taxon>
        <taxon>Bacillales</taxon>
        <taxon>Bacillaceae</taxon>
        <taxon>Oceanobacillus</taxon>
    </lineage>
</organism>
<dbReference type="InterPro" id="IPR045170">
    <property type="entry name" value="MTOX"/>
</dbReference>
<gene>
    <name evidence="6" type="primary">solA</name>
    <name evidence="6" type="ORF">ACFQ19_15995</name>
</gene>
<evidence type="ECO:0000256" key="3">
    <source>
        <dbReference type="ARBA" id="ARBA00022827"/>
    </source>
</evidence>
<keyword evidence="2" id="KW-0285">Flavoprotein</keyword>
<dbReference type="NCBIfam" id="NF008425">
    <property type="entry name" value="PRK11259.1"/>
    <property type="match status" value="1"/>
</dbReference>
<keyword evidence="4 6" id="KW-0560">Oxidoreductase</keyword>
<dbReference type="EC" id="1.5.3.2" evidence="6"/>
<dbReference type="SUPFAM" id="SSF54373">
    <property type="entry name" value="FAD-linked reductases, C-terminal domain"/>
    <property type="match status" value="1"/>
</dbReference>
<accession>A0ABW3NIV1</accession>
<dbReference type="Pfam" id="PF01266">
    <property type="entry name" value="DAO"/>
    <property type="match status" value="1"/>
</dbReference>
<feature type="domain" description="FAD dependent oxidoreductase" evidence="5">
    <location>
        <begin position="7"/>
        <end position="358"/>
    </location>
</feature>
<dbReference type="InterPro" id="IPR006076">
    <property type="entry name" value="FAD-dep_OxRdtase"/>
</dbReference>
<keyword evidence="7" id="KW-1185">Reference proteome</keyword>